<organism evidence="2">
    <name type="scientific">marine metagenome</name>
    <dbReference type="NCBI Taxonomy" id="408172"/>
    <lineage>
        <taxon>unclassified sequences</taxon>
        <taxon>metagenomes</taxon>
        <taxon>ecological metagenomes</taxon>
    </lineage>
</organism>
<gene>
    <name evidence="2" type="ORF">METZ01_LOCUS332538</name>
</gene>
<protein>
    <submittedName>
        <fullName evidence="2">Uncharacterized protein</fullName>
    </submittedName>
</protein>
<sequence length="182" mass="20930">YKAPKSLEELQKFKEQNPDLYETVESVAHLHSESQVEGIRQQFSAIQQREADLLKREAESELKTNHPDFEDIRGSDDFHGWAKEQPEDIQRWVYANNSSADLASRAIDLYKLEKGIIQSPQKQSKSRSKRSAADMVSTKTTAVDSQAPKVWTEREIARMSIDDFDKYQDDIQEALSEGRIVK</sequence>
<name>A0A382Q257_9ZZZZ</name>
<evidence type="ECO:0000313" key="2">
    <source>
        <dbReference type="EMBL" id="SVC79684.1"/>
    </source>
</evidence>
<dbReference type="AlphaFoldDB" id="A0A382Q257"/>
<feature type="region of interest" description="Disordered" evidence="1">
    <location>
        <begin position="60"/>
        <end position="80"/>
    </location>
</feature>
<accession>A0A382Q257</accession>
<reference evidence="2" key="1">
    <citation type="submission" date="2018-05" db="EMBL/GenBank/DDBJ databases">
        <authorList>
            <person name="Lanie J.A."/>
            <person name="Ng W.-L."/>
            <person name="Kazmierczak K.M."/>
            <person name="Andrzejewski T.M."/>
            <person name="Davidsen T.M."/>
            <person name="Wayne K.J."/>
            <person name="Tettelin H."/>
            <person name="Glass J.I."/>
            <person name="Rusch D."/>
            <person name="Podicherti R."/>
            <person name="Tsui H.-C.T."/>
            <person name="Winkler M.E."/>
        </authorList>
    </citation>
    <scope>NUCLEOTIDE SEQUENCE</scope>
</reference>
<feature type="non-terminal residue" evidence="2">
    <location>
        <position position="1"/>
    </location>
</feature>
<proteinExistence type="predicted"/>
<feature type="region of interest" description="Disordered" evidence="1">
    <location>
        <begin position="118"/>
        <end position="147"/>
    </location>
</feature>
<evidence type="ECO:0000256" key="1">
    <source>
        <dbReference type="SAM" id="MobiDB-lite"/>
    </source>
</evidence>
<dbReference type="EMBL" id="UINC01111452">
    <property type="protein sequence ID" value="SVC79684.1"/>
    <property type="molecule type" value="Genomic_DNA"/>
</dbReference>